<reference evidence="1" key="1">
    <citation type="submission" date="2018-02" db="EMBL/GenBank/DDBJ databases">
        <title>Rhizophora mucronata_Transcriptome.</title>
        <authorList>
            <person name="Meera S.P."/>
            <person name="Sreeshan A."/>
            <person name="Augustine A."/>
        </authorList>
    </citation>
    <scope>NUCLEOTIDE SEQUENCE</scope>
    <source>
        <tissue evidence="1">Leaf</tissue>
    </source>
</reference>
<accession>A0A2P2QXY3</accession>
<evidence type="ECO:0000313" key="1">
    <source>
        <dbReference type="EMBL" id="MBX71734.1"/>
    </source>
</evidence>
<sequence length="16" mass="1773">MAVSNELELLGQRVLT</sequence>
<name>A0A2P2QXY3_RHIMU</name>
<proteinExistence type="predicted"/>
<protein>
    <submittedName>
        <fullName evidence="1">Uncharacterized protein</fullName>
    </submittedName>
</protein>
<organism evidence="1">
    <name type="scientific">Rhizophora mucronata</name>
    <name type="common">Asiatic mangrove</name>
    <dbReference type="NCBI Taxonomy" id="61149"/>
    <lineage>
        <taxon>Eukaryota</taxon>
        <taxon>Viridiplantae</taxon>
        <taxon>Streptophyta</taxon>
        <taxon>Embryophyta</taxon>
        <taxon>Tracheophyta</taxon>
        <taxon>Spermatophyta</taxon>
        <taxon>Magnoliopsida</taxon>
        <taxon>eudicotyledons</taxon>
        <taxon>Gunneridae</taxon>
        <taxon>Pentapetalae</taxon>
        <taxon>rosids</taxon>
        <taxon>fabids</taxon>
        <taxon>Malpighiales</taxon>
        <taxon>Rhizophoraceae</taxon>
        <taxon>Rhizophora</taxon>
    </lineage>
</organism>
<dbReference type="AlphaFoldDB" id="A0A2P2QXY3"/>
<dbReference type="EMBL" id="GGEC01091250">
    <property type="protein sequence ID" value="MBX71734.1"/>
    <property type="molecule type" value="Transcribed_RNA"/>
</dbReference>